<proteinExistence type="inferred from homology"/>
<dbReference type="Proteomes" id="UP000675284">
    <property type="component" value="Unassembled WGS sequence"/>
</dbReference>
<dbReference type="InterPro" id="IPR046953">
    <property type="entry name" value="Spore_GerAC-like_C"/>
</dbReference>
<evidence type="ECO:0000256" key="3">
    <source>
        <dbReference type="ARBA" id="ARBA00022544"/>
    </source>
</evidence>
<dbReference type="PANTHER" id="PTHR35789:SF1">
    <property type="entry name" value="SPORE GERMINATION PROTEIN B3"/>
    <property type="match status" value="1"/>
</dbReference>
<evidence type="ECO:0000256" key="1">
    <source>
        <dbReference type="ARBA" id="ARBA00004635"/>
    </source>
</evidence>
<feature type="domain" description="Spore germination GerAC-like C-terminal" evidence="8">
    <location>
        <begin position="216"/>
        <end position="351"/>
    </location>
</feature>
<evidence type="ECO:0000256" key="5">
    <source>
        <dbReference type="ARBA" id="ARBA00023136"/>
    </source>
</evidence>
<evidence type="ECO:0000313" key="11">
    <source>
        <dbReference type="Proteomes" id="UP000675284"/>
    </source>
</evidence>
<dbReference type="RefSeq" id="WP_166529747.1">
    <property type="nucleotide sequence ID" value="NZ_JAGSOT010000001.1"/>
</dbReference>
<comment type="similarity">
    <text evidence="2">Belongs to the GerABKC lipoprotein family.</text>
</comment>
<dbReference type="Gene3D" id="3.30.300.210">
    <property type="entry name" value="Nutrient germinant receptor protein C, domain 3"/>
    <property type="match status" value="1"/>
</dbReference>
<keyword evidence="5" id="KW-0472">Membrane</keyword>
<dbReference type="InterPro" id="IPR008844">
    <property type="entry name" value="Spore_GerAC-like"/>
</dbReference>
<reference evidence="10" key="1">
    <citation type="submission" date="2021-04" db="EMBL/GenBank/DDBJ databases">
        <title>Isolation and polyphasic classification of algal microorganism.</title>
        <authorList>
            <person name="Wang S."/>
        </authorList>
    </citation>
    <scope>NUCLEOTIDE SEQUENCE</scope>
    <source>
        <strain evidence="10">720a</strain>
    </source>
</reference>
<evidence type="ECO:0000256" key="7">
    <source>
        <dbReference type="ARBA" id="ARBA00023288"/>
    </source>
</evidence>
<dbReference type="GO" id="GO:0009847">
    <property type="term" value="P:spore germination"/>
    <property type="evidence" value="ECO:0007669"/>
    <property type="project" value="InterPro"/>
</dbReference>
<evidence type="ECO:0000256" key="6">
    <source>
        <dbReference type="ARBA" id="ARBA00023139"/>
    </source>
</evidence>
<dbReference type="PANTHER" id="PTHR35789">
    <property type="entry name" value="SPORE GERMINATION PROTEIN B3"/>
    <property type="match status" value="1"/>
</dbReference>
<dbReference type="Pfam" id="PF25198">
    <property type="entry name" value="Spore_GerAC_N"/>
    <property type="match status" value="1"/>
</dbReference>
<organism evidence="10 11">
    <name type="scientific">Virgibacillus salarius</name>
    <dbReference type="NCBI Taxonomy" id="447199"/>
    <lineage>
        <taxon>Bacteria</taxon>
        <taxon>Bacillati</taxon>
        <taxon>Bacillota</taxon>
        <taxon>Bacilli</taxon>
        <taxon>Bacillales</taxon>
        <taxon>Bacillaceae</taxon>
        <taxon>Virgibacillus</taxon>
    </lineage>
</organism>
<keyword evidence="7" id="KW-0449">Lipoprotein</keyword>
<evidence type="ECO:0000313" key="10">
    <source>
        <dbReference type="EMBL" id="MBR7794423.1"/>
    </source>
</evidence>
<sequence length="380" mass="43697">MRQMVIIPLFFFLIVITGCSDVKEIQQMNYATAIGVDYKDDKYIAYVQMVSLSSLSNTEGATATAPDVYVSKTAAKTFNDALFELYNTAQEKIIWSHVTSILLGESAIKHGFKSIFDGVIRYNEFRLTPWVFATKEDINDILSTQGFFNQGSLETILHNPVEIYKQNSLFRPFELHHFAREVYEPALTTYIPSLAINHTQWKKNNKDDAKLMYDGAFFMKNDTFKGFFELQELKGLRWITPEMDRTSVLISNNKKDDQLLVVIEDLKSEVTDSMKAGKPRFDVHVEVEGYVTNQNKDSTIITNKVINTTKDAIKNQIKALFELGKEKETDFLRLENLLYRDQHKYWKNLVNKDSFFTEDGILDEIQVDLVLRHAGAGKNN</sequence>
<keyword evidence="3" id="KW-0309">Germination</keyword>
<dbReference type="InterPro" id="IPR057336">
    <property type="entry name" value="GerAC_N"/>
</dbReference>
<dbReference type="EMBL" id="JAGSOT010000001">
    <property type="protein sequence ID" value="MBR7794423.1"/>
    <property type="molecule type" value="Genomic_DNA"/>
</dbReference>
<dbReference type="NCBIfam" id="TIGR02887">
    <property type="entry name" value="spore_ger_x_C"/>
    <property type="match status" value="1"/>
</dbReference>
<keyword evidence="11" id="KW-1185">Reference proteome</keyword>
<keyword evidence="6" id="KW-0564">Palmitate</keyword>
<evidence type="ECO:0000259" key="8">
    <source>
        <dbReference type="Pfam" id="PF05504"/>
    </source>
</evidence>
<accession>A0A941DVU7</accession>
<dbReference type="InterPro" id="IPR038501">
    <property type="entry name" value="Spore_GerAC_C_sf"/>
</dbReference>
<evidence type="ECO:0000259" key="9">
    <source>
        <dbReference type="Pfam" id="PF25198"/>
    </source>
</evidence>
<comment type="caution">
    <text evidence="10">The sequence shown here is derived from an EMBL/GenBank/DDBJ whole genome shotgun (WGS) entry which is preliminary data.</text>
</comment>
<evidence type="ECO:0000256" key="2">
    <source>
        <dbReference type="ARBA" id="ARBA00007886"/>
    </source>
</evidence>
<feature type="domain" description="Spore germination protein N-terminal" evidence="9">
    <location>
        <begin position="21"/>
        <end position="195"/>
    </location>
</feature>
<dbReference type="GO" id="GO:0016020">
    <property type="term" value="C:membrane"/>
    <property type="evidence" value="ECO:0007669"/>
    <property type="project" value="UniProtKB-SubCell"/>
</dbReference>
<dbReference type="AlphaFoldDB" id="A0A941DVU7"/>
<evidence type="ECO:0000256" key="4">
    <source>
        <dbReference type="ARBA" id="ARBA00022729"/>
    </source>
</evidence>
<comment type="subcellular location">
    <subcellularLocation>
        <location evidence="1">Membrane</location>
        <topology evidence="1">Lipid-anchor</topology>
    </subcellularLocation>
</comment>
<keyword evidence="4" id="KW-0732">Signal</keyword>
<dbReference type="Pfam" id="PF05504">
    <property type="entry name" value="Spore_GerAC"/>
    <property type="match status" value="1"/>
</dbReference>
<dbReference type="PROSITE" id="PS51257">
    <property type="entry name" value="PROKAR_LIPOPROTEIN"/>
    <property type="match status" value="1"/>
</dbReference>
<protein>
    <submittedName>
        <fullName evidence="10">Ger(X)C family spore germination protein</fullName>
    </submittedName>
</protein>
<name>A0A941DVU7_9BACI</name>
<gene>
    <name evidence="10" type="ORF">KCX74_00015</name>
</gene>